<dbReference type="OrthoDB" id="3175224at2"/>
<evidence type="ECO:0000313" key="6">
    <source>
        <dbReference type="EMBL" id="RDB71797.1"/>
    </source>
</evidence>
<protein>
    <submittedName>
        <fullName evidence="7">4Fe-4S ferredoxin</fullName>
    </submittedName>
</protein>
<dbReference type="GO" id="GO:0046872">
    <property type="term" value="F:metal ion binding"/>
    <property type="evidence" value="ECO:0007669"/>
    <property type="project" value="UniProtKB-KW"/>
</dbReference>
<dbReference type="PANTHER" id="PTHR43177:SF3">
    <property type="entry name" value="PROTEIN NRFC HOMOLOG"/>
    <property type="match status" value="1"/>
</dbReference>
<keyword evidence="3" id="KW-0408">Iron</keyword>
<dbReference type="SUPFAM" id="SSF54862">
    <property type="entry name" value="4Fe-4S ferredoxins"/>
    <property type="match status" value="1"/>
</dbReference>
<evidence type="ECO:0000256" key="4">
    <source>
        <dbReference type="ARBA" id="ARBA00023014"/>
    </source>
</evidence>
<accession>A0A3N0J069</accession>
<dbReference type="InterPro" id="IPR050954">
    <property type="entry name" value="ET_IronSulfur_Cluster-Binding"/>
</dbReference>
<dbReference type="PROSITE" id="PS51379">
    <property type="entry name" value="4FE4S_FER_2"/>
    <property type="match status" value="3"/>
</dbReference>
<evidence type="ECO:0000313" key="7">
    <source>
        <dbReference type="EMBL" id="RNM42649.1"/>
    </source>
</evidence>
<feature type="domain" description="4Fe-4S ferredoxin-type" evidence="5">
    <location>
        <begin position="83"/>
        <end position="112"/>
    </location>
</feature>
<organism evidence="7 9">
    <name type="scientific">Eggerthella sinensis</name>
    <dbReference type="NCBI Taxonomy" id="242230"/>
    <lineage>
        <taxon>Bacteria</taxon>
        <taxon>Bacillati</taxon>
        <taxon>Actinomycetota</taxon>
        <taxon>Coriobacteriia</taxon>
        <taxon>Eggerthellales</taxon>
        <taxon>Eggerthellaceae</taxon>
        <taxon>Eggerthella</taxon>
    </lineage>
</organism>
<dbReference type="Proteomes" id="UP000270112">
    <property type="component" value="Unassembled WGS sequence"/>
</dbReference>
<evidence type="ECO:0000313" key="9">
    <source>
        <dbReference type="Proteomes" id="UP000270112"/>
    </source>
</evidence>
<evidence type="ECO:0000259" key="5">
    <source>
        <dbReference type="PROSITE" id="PS51379"/>
    </source>
</evidence>
<dbReference type="InterPro" id="IPR017900">
    <property type="entry name" value="4Fe4S_Fe_S_CS"/>
</dbReference>
<dbReference type="EMBL" id="QICC01000009">
    <property type="protein sequence ID" value="RNM42649.1"/>
    <property type="molecule type" value="Genomic_DNA"/>
</dbReference>
<dbReference type="InterPro" id="IPR017896">
    <property type="entry name" value="4Fe4S_Fe-S-bd"/>
</dbReference>
<proteinExistence type="predicted"/>
<dbReference type="Gene3D" id="3.30.70.20">
    <property type="match status" value="2"/>
</dbReference>
<dbReference type="Proteomes" id="UP000253817">
    <property type="component" value="Unassembled WGS sequence"/>
</dbReference>
<reference evidence="9" key="2">
    <citation type="submission" date="2018-05" db="EMBL/GenBank/DDBJ databases">
        <title>Genome Sequencing of selected type strains of the family Eggerthellaceae.</title>
        <authorList>
            <person name="Danylec N."/>
            <person name="Stoll D.A."/>
            <person name="Doetsch A."/>
            <person name="Huch M."/>
        </authorList>
    </citation>
    <scope>NUCLEOTIDE SEQUENCE [LARGE SCALE GENOMIC DNA]</scope>
    <source>
        <strain evidence="9">DSM 16107</strain>
    </source>
</reference>
<reference evidence="7" key="3">
    <citation type="journal article" date="2019" name="Microbiol. Resour. Announc.">
        <title>Draft Genome Sequences of Type Strains of Gordonibacter faecihominis, Paraeggerthella hongkongensis, Parvibacter caecicola,Slackia equolifaciens, Slackia faecicanis, and Slackia isoflavoniconvertens.</title>
        <authorList>
            <person name="Danylec N."/>
            <person name="Stoll D.A."/>
            <person name="Dotsch A."/>
            <person name="Huch M."/>
        </authorList>
    </citation>
    <scope>NUCLEOTIDE SEQUENCE</scope>
    <source>
        <strain evidence="7">DSM 16107</strain>
    </source>
</reference>
<comment type="caution">
    <text evidence="7">The sequence shown here is derived from an EMBL/GenBank/DDBJ whole genome shotgun (WGS) entry which is preliminary data.</text>
</comment>
<sequence length="195" mass="21129">MAHYAIVVDLDRCIGCHGCEIACKNENEVELGSFWNKVVQVGPFGDYPHLQQYFLPVMCQQCENAPCTHVCPTGASYRDPDTNVVLVDKEKCIGCKYCMMACPYGVRSWSPSEHVVEKCTLCGQLTAAGELPKCVAACCGSARFYGDLDDPSSDAAKALAAAGSGSVHRLKDVGNGPQTAYILSSKYADWKEEID</sequence>
<dbReference type="AlphaFoldDB" id="A0A3N0J069"/>
<keyword evidence="4" id="KW-0411">Iron-sulfur</keyword>
<evidence type="ECO:0000256" key="3">
    <source>
        <dbReference type="ARBA" id="ARBA00023004"/>
    </source>
</evidence>
<dbReference type="PROSITE" id="PS00198">
    <property type="entry name" value="4FE4S_FER_1"/>
    <property type="match status" value="1"/>
</dbReference>
<evidence type="ECO:0000256" key="2">
    <source>
        <dbReference type="ARBA" id="ARBA00022723"/>
    </source>
</evidence>
<keyword evidence="8" id="KW-1185">Reference proteome</keyword>
<dbReference type="CDD" id="cd10551">
    <property type="entry name" value="PsrB"/>
    <property type="match status" value="1"/>
</dbReference>
<dbReference type="RefSeq" id="WP_114544743.1">
    <property type="nucleotide sequence ID" value="NZ_PPTT01000001.1"/>
</dbReference>
<feature type="domain" description="4Fe-4S ferredoxin-type" evidence="5">
    <location>
        <begin position="4"/>
        <end position="34"/>
    </location>
</feature>
<dbReference type="Pfam" id="PF12800">
    <property type="entry name" value="Fer4_4"/>
    <property type="match status" value="1"/>
</dbReference>
<name>A0A3N0J069_9ACTN</name>
<dbReference type="GO" id="GO:0051539">
    <property type="term" value="F:4 iron, 4 sulfur cluster binding"/>
    <property type="evidence" value="ECO:0007669"/>
    <property type="project" value="UniProtKB-KW"/>
</dbReference>
<dbReference type="Pfam" id="PF13247">
    <property type="entry name" value="Fer4_11"/>
    <property type="match status" value="1"/>
</dbReference>
<feature type="domain" description="4Fe-4S ferredoxin-type" evidence="5">
    <location>
        <begin position="50"/>
        <end position="81"/>
    </location>
</feature>
<evidence type="ECO:0000313" key="8">
    <source>
        <dbReference type="Proteomes" id="UP000253817"/>
    </source>
</evidence>
<evidence type="ECO:0000256" key="1">
    <source>
        <dbReference type="ARBA" id="ARBA00022485"/>
    </source>
</evidence>
<gene>
    <name evidence="6" type="ORF">C1876_00390</name>
    <name evidence="7" type="ORF">DMP09_04070</name>
</gene>
<reference evidence="6 8" key="1">
    <citation type="journal article" date="2018" name="Elife">
        <title>Discovery and characterization of a prevalent human gut bacterial enzyme sufficient for the inactivation of a family of plant toxins.</title>
        <authorList>
            <person name="Koppel N."/>
            <person name="Bisanz J.E."/>
            <person name="Pandelia M.E."/>
            <person name="Turnbaugh P.J."/>
            <person name="Balskus E.P."/>
        </authorList>
    </citation>
    <scope>NUCLEOTIDE SEQUENCE [LARGE SCALE GENOMIC DNA]</scope>
    <source>
        <strain evidence="6 8">DSM 16107</strain>
    </source>
</reference>
<dbReference type="EMBL" id="PPTT01000001">
    <property type="protein sequence ID" value="RDB71797.1"/>
    <property type="molecule type" value="Genomic_DNA"/>
</dbReference>
<dbReference type="PANTHER" id="PTHR43177">
    <property type="entry name" value="PROTEIN NRFC"/>
    <property type="match status" value="1"/>
</dbReference>
<keyword evidence="2" id="KW-0479">Metal-binding</keyword>
<keyword evidence="1" id="KW-0004">4Fe-4S</keyword>